<dbReference type="Pfam" id="PF04969">
    <property type="entry name" value="CS"/>
    <property type="match status" value="1"/>
</dbReference>
<comment type="caution">
    <text evidence="3">The sequence shown here is derived from an EMBL/GenBank/DDBJ whole genome shotgun (WGS) entry which is preliminary data.</text>
</comment>
<evidence type="ECO:0000259" key="2">
    <source>
        <dbReference type="PROSITE" id="PS51203"/>
    </source>
</evidence>
<dbReference type="EMBL" id="JAPCXC010000078">
    <property type="protein sequence ID" value="KAJ1606414.1"/>
    <property type="molecule type" value="Genomic_DNA"/>
</dbReference>
<dbReference type="GO" id="GO:0044548">
    <property type="term" value="F:S100 protein binding"/>
    <property type="evidence" value="ECO:0007669"/>
    <property type="project" value="InterPro"/>
</dbReference>
<dbReference type="GO" id="GO:0015631">
    <property type="term" value="F:tubulin binding"/>
    <property type="evidence" value="ECO:0007669"/>
    <property type="project" value="InterPro"/>
</dbReference>
<dbReference type="Proteomes" id="UP001067231">
    <property type="component" value="Unassembled WGS sequence"/>
</dbReference>
<dbReference type="GO" id="GO:0031625">
    <property type="term" value="F:ubiquitin protein ligase binding"/>
    <property type="evidence" value="ECO:0007669"/>
    <property type="project" value="InterPro"/>
</dbReference>
<dbReference type="PROSITE" id="PS51048">
    <property type="entry name" value="SGS"/>
    <property type="match status" value="1"/>
</dbReference>
<proteinExistence type="predicted"/>
<reference evidence="3" key="1">
    <citation type="submission" date="2022-10" db="EMBL/GenBank/DDBJ databases">
        <title>Adaptive evolution leads to modifications in subtelomeric GC content in a zoonotic Cryptosporidium species.</title>
        <authorList>
            <person name="Li J."/>
            <person name="Feng Y."/>
            <person name="Xiao L."/>
        </authorList>
    </citation>
    <scope>NUCLEOTIDE SEQUENCE</scope>
    <source>
        <strain evidence="3">33844</strain>
    </source>
</reference>
<dbReference type="AlphaFoldDB" id="A0A9D5HWH1"/>
<evidence type="ECO:0008006" key="4">
    <source>
        <dbReference type="Google" id="ProtNLM"/>
    </source>
</evidence>
<dbReference type="InterPro" id="IPR037893">
    <property type="entry name" value="CS_CacyBP"/>
</dbReference>
<dbReference type="CDD" id="cd06468">
    <property type="entry name" value="p23_CacyBP"/>
    <property type="match status" value="1"/>
</dbReference>
<dbReference type="InterPro" id="IPR008978">
    <property type="entry name" value="HSP20-like_chaperone"/>
</dbReference>
<dbReference type="PANTHER" id="PTHR13164">
    <property type="entry name" value="CALICYLIN BINDING PROTEIN"/>
    <property type="match status" value="1"/>
</dbReference>
<sequence length="247" mass="28023">MSAVSIIQGDLDELKALRTQCKREGVRMILNNQIHLLEERQRNMCISDAGRRMHDFDNISVPPEPEAVEKRPSDDLPLEAYTPITKYSWDQSDKNVKVYIDLIGVQNRPESIDVKYGVDNVEMYVKNLNNKFYSFTVKLHDKISSQECSHKVKKDMVVITLKKATVPNSWPRLSYKDNPLKKSSAASDMGSGMGMGKLGEMGASGMKDPMAGIQDLMKKMYEEGDDEMKRTIAKAWTEAQNKNMKLP</sequence>
<gene>
    <name evidence="3" type="ORF">OJ253_2752</name>
</gene>
<feature type="domain" description="CS" evidence="2">
    <location>
        <begin position="82"/>
        <end position="174"/>
    </location>
</feature>
<name>A0A9D5HWH1_9CRYT</name>
<protein>
    <recommendedName>
        <fullName evidence="4">Calcyclin-binding protein</fullName>
    </recommendedName>
</protein>
<dbReference type="InterPro" id="IPR007052">
    <property type="entry name" value="CS_dom"/>
</dbReference>
<feature type="domain" description="SGS" evidence="1">
    <location>
        <begin position="158"/>
        <end position="247"/>
    </location>
</feature>
<dbReference type="Gene3D" id="2.60.40.790">
    <property type="match status" value="1"/>
</dbReference>
<accession>A0A9D5HWH1</accession>
<dbReference type="PROSITE" id="PS51203">
    <property type="entry name" value="CS"/>
    <property type="match status" value="1"/>
</dbReference>
<dbReference type="PANTHER" id="PTHR13164:SF3">
    <property type="entry name" value="CALCYCLIN-BINDING PROTEIN"/>
    <property type="match status" value="1"/>
</dbReference>
<dbReference type="InterPro" id="IPR007699">
    <property type="entry name" value="SGS_dom"/>
</dbReference>
<dbReference type="SUPFAM" id="SSF49764">
    <property type="entry name" value="HSP20-like chaperones"/>
    <property type="match status" value="1"/>
</dbReference>
<dbReference type="OrthoDB" id="164025at2759"/>
<dbReference type="InterPro" id="IPR052289">
    <property type="entry name" value="Calcyclin-binding_UBL-bridge"/>
</dbReference>
<evidence type="ECO:0000259" key="1">
    <source>
        <dbReference type="PROSITE" id="PS51048"/>
    </source>
</evidence>
<organism evidence="3">
    <name type="scientific">Cryptosporidium canis</name>
    <dbReference type="NCBI Taxonomy" id="195482"/>
    <lineage>
        <taxon>Eukaryota</taxon>
        <taxon>Sar</taxon>
        <taxon>Alveolata</taxon>
        <taxon>Apicomplexa</taxon>
        <taxon>Conoidasida</taxon>
        <taxon>Coccidia</taxon>
        <taxon>Eucoccidiorida</taxon>
        <taxon>Eimeriorina</taxon>
        <taxon>Cryptosporidiidae</taxon>
        <taxon>Cryptosporidium</taxon>
    </lineage>
</organism>
<dbReference type="GO" id="GO:0005634">
    <property type="term" value="C:nucleus"/>
    <property type="evidence" value="ECO:0007669"/>
    <property type="project" value="TreeGrafter"/>
</dbReference>
<evidence type="ECO:0000313" key="3">
    <source>
        <dbReference type="EMBL" id="KAJ1606414.1"/>
    </source>
</evidence>